<evidence type="ECO:0000256" key="1">
    <source>
        <dbReference type="SAM" id="Phobius"/>
    </source>
</evidence>
<reference evidence="2" key="1">
    <citation type="journal article" date="2015" name="Nature">
        <title>Complex archaea that bridge the gap between prokaryotes and eukaryotes.</title>
        <authorList>
            <person name="Spang A."/>
            <person name="Saw J.H."/>
            <person name="Jorgensen S.L."/>
            <person name="Zaremba-Niedzwiedzka K."/>
            <person name="Martijn J."/>
            <person name="Lind A.E."/>
            <person name="van Eijk R."/>
            <person name="Schleper C."/>
            <person name="Guy L."/>
            <person name="Ettema T.J."/>
        </authorList>
    </citation>
    <scope>NUCLEOTIDE SEQUENCE</scope>
</reference>
<dbReference type="EMBL" id="LAZR01016333">
    <property type="protein sequence ID" value="KKM04962.1"/>
    <property type="molecule type" value="Genomic_DNA"/>
</dbReference>
<organism evidence="2">
    <name type="scientific">marine sediment metagenome</name>
    <dbReference type="NCBI Taxonomy" id="412755"/>
    <lineage>
        <taxon>unclassified sequences</taxon>
        <taxon>metagenomes</taxon>
        <taxon>ecological metagenomes</taxon>
    </lineage>
</organism>
<keyword evidence="1" id="KW-0472">Membrane</keyword>
<keyword evidence="1" id="KW-1133">Transmembrane helix</keyword>
<proteinExistence type="predicted"/>
<feature type="transmembrane region" description="Helical" evidence="1">
    <location>
        <begin position="35"/>
        <end position="62"/>
    </location>
</feature>
<dbReference type="AlphaFoldDB" id="A0A0F9HNY2"/>
<comment type="caution">
    <text evidence="2">The sequence shown here is derived from an EMBL/GenBank/DDBJ whole genome shotgun (WGS) entry which is preliminary data.</text>
</comment>
<sequence>MSNVIVWILSGCVAAGLLAWLCDVWTDKEISANLLIGMLLTVAMGWVGLAVFLLMFGLASLVHWFENNGSSTAISWGKEKEFPPFTDDQVRRLQAIKTLKTEDGDVLGREGMK</sequence>
<name>A0A0F9HNY2_9ZZZZ</name>
<gene>
    <name evidence="2" type="ORF">LCGC14_1758830</name>
</gene>
<evidence type="ECO:0000313" key="2">
    <source>
        <dbReference type="EMBL" id="KKM04962.1"/>
    </source>
</evidence>
<keyword evidence="1" id="KW-0812">Transmembrane</keyword>
<protein>
    <submittedName>
        <fullName evidence="2">Uncharacterized protein</fullName>
    </submittedName>
</protein>
<accession>A0A0F9HNY2</accession>